<gene>
    <name evidence="1" type="ORF">Pyn_30286</name>
</gene>
<sequence length="50" mass="5217">MAKKAAPAKKPEKAVKVSTVMDTKNGYAPAFEEGTKSNCGALGDIYATVK</sequence>
<reference evidence="1 2" key="1">
    <citation type="submission" date="2018-02" db="EMBL/GenBank/DDBJ databases">
        <title>Draft genome of wild Prunus yedoensis var. nudiflora.</title>
        <authorList>
            <person name="Baek S."/>
            <person name="Kim J.-H."/>
            <person name="Choi K."/>
            <person name="Kim G.-B."/>
            <person name="Cho A."/>
            <person name="Jang H."/>
            <person name="Shin C.-H."/>
            <person name="Yu H.-J."/>
            <person name="Mun J.-H."/>
        </authorList>
    </citation>
    <scope>NUCLEOTIDE SEQUENCE [LARGE SCALE GENOMIC DNA]</scope>
    <source>
        <strain evidence="2">cv. Jeju island</strain>
        <tissue evidence="1">Leaf</tissue>
    </source>
</reference>
<accession>A0A314ZAC6</accession>
<protein>
    <submittedName>
        <fullName evidence="1">Uncharacterized protein</fullName>
    </submittedName>
</protein>
<evidence type="ECO:0000313" key="2">
    <source>
        <dbReference type="Proteomes" id="UP000250321"/>
    </source>
</evidence>
<dbReference type="EMBL" id="PJQY01000223">
    <property type="protein sequence ID" value="PQQ15670.1"/>
    <property type="molecule type" value="Genomic_DNA"/>
</dbReference>
<dbReference type="AlphaFoldDB" id="A0A314ZAC6"/>
<name>A0A314ZAC6_PRUYE</name>
<keyword evidence="2" id="KW-1185">Reference proteome</keyword>
<dbReference type="STRING" id="2094558.A0A314ZAC6"/>
<evidence type="ECO:0000313" key="1">
    <source>
        <dbReference type="EMBL" id="PQQ15670.1"/>
    </source>
</evidence>
<organism evidence="1 2">
    <name type="scientific">Prunus yedoensis var. nudiflora</name>
    <dbReference type="NCBI Taxonomy" id="2094558"/>
    <lineage>
        <taxon>Eukaryota</taxon>
        <taxon>Viridiplantae</taxon>
        <taxon>Streptophyta</taxon>
        <taxon>Embryophyta</taxon>
        <taxon>Tracheophyta</taxon>
        <taxon>Spermatophyta</taxon>
        <taxon>Magnoliopsida</taxon>
        <taxon>eudicotyledons</taxon>
        <taxon>Gunneridae</taxon>
        <taxon>Pentapetalae</taxon>
        <taxon>rosids</taxon>
        <taxon>fabids</taxon>
        <taxon>Rosales</taxon>
        <taxon>Rosaceae</taxon>
        <taxon>Amygdaloideae</taxon>
        <taxon>Amygdaleae</taxon>
        <taxon>Prunus</taxon>
    </lineage>
</organism>
<comment type="caution">
    <text evidence="1">The sequence shown here is derived from an EMBL/GenBank/DDBJ whole genome shotgun (WGS) entry which is preliminary data.</text>
</comment>
<proteinExistence type="predicted"/>
<dbReference type="Proteomes" id="UP000250321">
    <property type="component" value="Unassembled WGS sequence"/>
</dbReference>